<dbReference type="EMBL" id="JACXAD010000023">
    <property type="protein sequence ID" value="MBD2769788.1"/>
    <property type="molecule type" value="Genomic_DNA"/>
</dbReference>
<sequence length="311" mass="35046">MKLSSQFLVLFFLTANLLVIASPRSQGQTFIRQKFVWRKATLNGRVYDKAALLVPVRIPSLPKKKCFLQIDLGADQCYLYKPMRSKLTPGQDYVEQTPEKVLFKFTLFGHRYQKPFALQENTDLSLTGDTLIVGLIGIDFFENQKLILDFPRNELSLVSGALPKAYADAKKIKARYEQYRFVLPLVYNGTDTLRAFYDSGASELDLILTKAKWQQATGKRGDEPDLHEIKGPGPDGKETVSVGAPLKGSLAVGGQVFTGVEAYYLKVFPYSLEDIAKQSGVSFEGVIGNKLFYDHYTLIFDFKNQELLLKK</sequence>
<organism evidence="2 3">
    <name type="scientific">Hymenobacter montanus</name>
    <dbReference type="NCBI Taxonomy" id="2771359"/>
    <lineage>
        <taxon>Bacteria</taxon>
        <taxon>Pseudomonadati</taxon>
        <taxon>Bacteroidota</taxon>
        <taxon>Cytophagia</taxon>
        <taxon>Cytophagales</taxon>
        <taxon>Hymenobacteraceae</taxon>
        <taxon>Hymenobacter</taxon>
    </lineage>
</organism>
<dbReference type="Proteomes" id="UP000612233">
    <property type="component" value="Unassembled WGS sequence"/>
</dbReference>
<proteinExistence type="predicted"/>
<reference evidence="2" key="1">
    <citation type="submission" date="2020-09" db="EMBL/GenBank/DDBJ databases">
        <authorList>
            <person name="Kim M.K."/>
        </authorList>
    </citation>
    <scope>NUCLEOTIDE SEQUENCE</scope>
    <source>
        <strain evidence="2">BT664</strain>
    </source>
</reference>
<protein>
    <recommendedName>
        <fullName evidence="4">Aspartyl protease</fullName>
    </recommendedName>
</protein>
<comment type="caution">
    <text evidence="2">The sequence shown here is derived from an EMBL/GenBank/DDBJ whole genome shotgun (WGS) entry which is preliminary data.</text>
</comment>
<accession>A0A927BGT0</accession>
<dbReference type="RefSeq" id="WP_191006598.1">
    <property type="nucleotide sequence ID" value="NZ_JACXAD010000023.1"/>
</dbReference>
<keyword evidence="3" id="KW-1185">Reference proteome</keyword>
<evidence type="ECO:0000256" key="1">
    <source>
        <dbReference type="SAM" id="MobiDB-lite"/>
    </source>
</evidence>
<feature type="region of interest" description="Disordered" evidence="1">
    <location>
        <begin position="219"/>
        <end position="238"/>
    </location>
</feature>
<dbReference type="AlphaFoldDB" id="A0A927BGT0"/>
<evidence type="ECO:0008006" key="4">
    <source>
        <dbReference type="Google" id="ProtNLM"/>
    </source>
</evidence>
<gene>
    <name evidence="2" type="ORF">IC235_18010</name>
</gene>
<name>A0A927BGT0_9BACT</name>
<evidence type="ECO:0000313" key="2">
    <source>
        <dbReference type="EMBL" id="MBD2769788.1"/>
    </source>
</evidence>
<evidence type="ECO:0000313" key="3">
    <source>
        <dbReference type="Proteomes" id="UP000612233"/>
    </source>
</evidence>